<accession>A0A0A9W340</accession>
<reference evidence="2" key="2">
    <citation type="submission" date="2014-07" db="EMBL/GenBank/DDBJ databases">
        <authorList>
            <person name="Hull J."/>
        </authorList>
    </citation>
    <scope>NUCLEOTIDE SEQUENCE</scope>
</reference>
<organism evidence="2">
    <name type="scientific">Lygus hesperus</name>
    <name type="common">Western plant bug</name>
    <dbReference type="NCBI Taxonomy" id="30085"/>
    <lineage>
        <taxon>Eukaryota</taxon>
        <taxon>Metazoa</taxon>
        <taxon>Ecdysozoa</taxon>
        <taxon>Arthropoda</taxon>
        <taxon>Hexapoda</taxon>
        <taxon>Insecta</taxon>
        <taxon>Pterygota</taxon>
        <taxon>Neoptera</taxon>
        <taxon>Paraneoptera</taxon>
        <taxon>Hemiptera</taxon>
        <taxon>Heteroptera</taxon>
        <taxon>Panheteroptera</taxon>
        <taxon>Cimicomorpha</taxon>
        <taxon>Miridae</taxon>
        <taxon>Mirini</taxon>
        <taxon>Lygus</taxon>
    </lineage>
</organism>
<dbReference type="AlphaFoldDB" id="A0A0A9W340"/>
<dbReference type="EMBL" id="GBHO01041385">
    <property type="protein sequence ID" value="JAG02219.1"/>
    <property type="molecule type" value="Transcribed_RNA"/>
</dbReference>
<proteinExistence type="predicted"/>
<evidence type="ECO:0000313" key="1">
    <source>
        <dbReference type="EMBL" id="JAG02218.1"/>
    </source>
</evidence>
<sequence length="125" mass="13751">MRTLNEKLLSAVPAAVTKSGESSVTHNTKTVHQSVYSCIDEALSEGSLLCVYDAQGVQTGVGDFTQLEEAMRQGKQQRTEDHERLTSAVINSCNNNVPTQRSNAPCQIRQETRVSDKGRGAQYMY</sequence>
<dbReference type="EMBL" id="GBHO01041386">
    <property type="protein sequence ID" value="JAG02218.1"/>
    <property type="molecule type" value="Transcribed_RNA"/>
</dbReference>
<evidence type="ECO:0000313" key="2">
    <source>
        <dbReference type="EMBL" id="JAG02219.1"/>
    </source>
</evidence>
<gene>
    <name evidence="2" type="ORF">CM83_48376</name>
    <name evidence="1" type="ORF">CM83_48380</name>
</gene>
<protein>
    <submittedName>
        <fullName evidence="2">Uncharacterized protein</fullName>
    </submittedName>
</protein>
<name>A0A0A9W340_LYGHE</name>
<reference evidence="2" key="1">
    <citation type="journal article" date="2014" name="PLoS ONE">
        <title>Transcriptome-Based Identification of ABC Transporters in the Western Tarnished Plant Bug Lygus hesperus.</title>
        <authorList>
            <person name="Hull J.J."/>
            <person name="Chaney K."/>
            <person name="Geib S.M."/>
            <person name="Fabrick J.A."/>
            <person name="Brent C.S."/>
            <person name="Walsh D."/>
            <person name="Lavine L.C."/>
        </authorList>
    </citation>
    <scope>NUCLEOTIDE SEQUENCE</scope>
</reference>